<organism evidence="18 19">
    <name type="scientific">Candidatus Thiodiazotropha endolucinida</name>
    <dbReference type="NCBI Taxonomy" id="1655433"/>
    <lineage>
        <taxon>Bacteria</taxon>
        <taxon>Pseudomonadati</taxon>
        <taxon>Pseudomonadota</taxon>
        <taxon>Gammaproteobacteria</taxon>
        <taxon>Chromatiales</taxon>
        <taxon>Sedimenticolaceae</taxon>
        <taxon>Candidatus Thiodiazotropha</taxon>
    </lineage>
</organism>
<dbReference type="OrthoDB" id="9804645at2"/>
<gene>
    <name evidence="18" type="primary">cpxA</name>
    <name evidence="18" type="ORF">CODIS_34480</name>
</gene>
<dbReference type="Gene3D" id="3.30.565.10">
    <property type="entry name" value="Histidine kinase-like ATPase, C-terminal domain"/>
    <property type="match status" value="1"/>
</dbReference>
<keyword evidence="8 15" id="KW-0812">Transmembrane</keyword>
<keyword evidence="11" id="KW-0067">ATP-binding</keyword>
<dbReference type="GO" id="GO:0005886">
    <property type="term" value="C:plasma membrane"/>
    <property type="evidence" value="ECO:0007669"/>
    <property type="project" value="UniProtKB-SubCell"/>
</dbReference>
<evidence type="ECO:0000313" key="19">
    <source>
        <dbReference type="Proteomes" id="UP000094769"/>
    </source>
</evidence>
<keyword evidence="12 15" id="KW-1133">Transmembrane helix</keyword>
<name>A0A7Z0VIR7_9GAMM</name>
<dbReference type="InterPro" id="IPR003661">
    <property type="entry name" value="HisK_dim/P_dom"/>
</dbReference>
<dbReference type="CDD" id="cd00082">
    <property type="entry name" value="HisKA"/>
    <property type="match status" value="1"/>
</dbReference>
<keyword evidence="13" id="KW-0902">Two-component regulatory system</keyword>
<evidence type="ECO:0000256" key="8">
    <source>
        <dbReference type="ARBA" id="ARBA00022692"/>
    </source>
</evidence>
<dbReference type="PRINTS" id="PR00344">
    <property type="entry name" value="BCTRLSENSOR"/>
</dbReference>
<evidence type="ECO:0000256" key="6">
    <source>
        <dbReference type="ARBA" id="ARBA00022553"/>
    </source>
</evidence>
<dbReference type="Pfam" id="PF00512">
    <property type="entry name" value="HisKA"/>
    <property type="match status" value="1"/>
</dbReference>
<feature type="transmembrane region" description="Helical" evidence="15">
    <location>
        <begin position="177"/>
        <end position="195"/>
    </location>
</feature>
<evidence type="ECO:0000256" key="15">
    <source>
        <dbReference type="SAM" id="Phobius"/>
    </source>
</evidence>
<keyword evidence="5" id="KW-0997">Cell inner membrane</keyword>
<evidence type="ECO:0000256" key="9">
    <source>
        <dbReference type="ARBA" id="ARBA00022741"/>
    </source>
</evidence>
<keyword evidence="6" id="KW-0597">Phosphoprotein</keyword>
<keyword evidence="7 18" id="KW-0808">Transferase</keyword>
<dbReference type="PANTHER" id="PTHR44936">
    <property type="entry name" value="SENSOR PROTEIN CREC"/>
    <property type="match status" value="1"/>
</dbReference>
<dbReference type="SMART" id="SM00304">
    <property type="entry name" value="HAMP"/>
    <property type="match status" value="1"/>
</dbReference>
<feature type="domain" description="HAMP" evidence="17">
    <location>
        <begin position="197"/>
        <end position="249"/>
    </location>
</feature>
<dbReference type="AlphaFoldDB" id="A0A7Z0VIR7"/>
<evidence type="ECO:0000256" key="1">
    <source>
        <dbReference type="ARBA" id="ARBA00000085"/>
    </source>
</evidence>
<dbReference type="InterPro" id="IPR003594">
    <property type="entry name" value="HATPase_dom"/>
</dbReference>
<dbReference type="SUPFAM" id="SSF47384">
    <property type="entry name" value="Homodimeric domain of signal transducing histidine kinase"/>
    <property type="match status" value="1"/>
</dbReference>
<keyword evidence="14 15" id="KW-0472">Membrane</keyword>
<dbReference type="PANTHER" id="PTHR44936:SF5">
    <property type="entry name" value="SENSOR HISTIDINE KINASE ENVZ"/>
    <property type="match status" value="1"/>
</dbReference>
<dbReference type="Pfam" id="PF02518">
    <property type="entry name" value="HATPase_c"/>
    <property type="match status" value="1"/>
</dbReference>
<dbReference type="Proteomes" id="UP000094769">
    <property type="component" value="Unassembled WGS sequence"/>
</dbReference>
<evidence type="ECO:0000256" key="13">
    <source>
        <dbReference type="ARBA" id="ARBA00023012"/>
    </source>
</evidence>
<reference evidence="18 19" key="1">
    <citation type="submission" date="2016-06" db="EMBL/GenBank/DDBJ databases">
        <title>Genome sequence of endosymbiont of Candidatus Endolucinida thiodiazotropha.</title>
        <authorList>
            <person name="Poehlein A."/>
            <person name="Koenig S."/>
            <person name="Heiden S.E."/>
            <person name="Thuermer A."/>
            <person name="Voget S."/>
            <person name="Daniel R."/>
            <person name="Markert S."/>
            <person name="Gros O."/>
            <person name="Schweder T."/>
        </authorList>
    </citation>
    <scope>NUCLEOTIDE SEQUENCE [LARGE SCALE GENOMIC DNA]</scope>
    <source>
        <strain evidence="18 19">COS</strain>
    </source>
</reference>
<proteinExistence type="predicted"/>
<dbReference type="EC" id="2.7.13.3" evidence="3"/>
<evidence type="ECO:0000259" key="17">
    <source>
        <dbReference type="PROSITE" id="PS50885"/>
    </source>
</evidence>
<evidence type="ECO:0000313" key="18">
    <source>
        <dbReference type="EMBL" id="ODJ86388.1"/>
    </source>
</evidence>
<dbReference type="SUPFAM" id="SSF55874">
    <property type="entry name" value="ATPase domain of HSP90 chaperone/DNA topoisomerase II/histidine kinase"/>
    <property type="match status" value="1"/>
</dbReference>
<evidence type="ECO:0000256" key="3">
    <source>
        <dbReference type="ARBA" id="ARBA00012438"/>
    </source>
</evidence>
<evidence type="ECO:0000256" key="5">
    <source>
        <dbReference type="ARBA" id="ARBA00022519"/>
    </source>
</evidence>
<evidence type="ECO:0000256" key="14">
    <source>
        <dbReference type="ARBA" id="ARBA00023136"/>
    </source>
</evidence>
<dbReference type="InterPro" id="IPR036890">
    <property type="entry name" value="HATPase_C_sf"/>
</dbReference>
<dbReference type="EMBL" id="MARB01000023">
    <property type="protein sequence ID" value="ODJ86388.1"/>
    <property type="molecule type" value="Genomic_DNA"/>
</dbReference>
<accession>A0A7Z0VIR7</accession>
<dbReference type="CDD" id="cd06225">
    <property type="entry name" value="HAMP"/>
    <property type="match status" value="1"/>
</dbReference>
<evidence type="ECO:0000256" key="12">
    <source>
        <dbReference type="ARBA" id="ARBA00022989"/>
    </source>
</evidence>
<dbReference type="GO" id="GO:0000155">
    <property type="term" value="F:phosphorelay sensor kinase activity"/>
    <property type="evidence" value="ECO:0007669"/>
    <property type="project" value="InterPro"/>
</dbReference>
<dbReference type="InterPro" id="IPR004358">
    <property type="entry name" value="Sig_transdc_His_kin-like_C"/>
</dbReference>
<sequence>MHLWPDTLAGRTLSLLIAMTLVLIIGSAWLLHDERRERFDERNRFHLLDRVVTLARLLEDADDEERLRIIERVAGRGDDIVLGDQPRVNSPSRHPLEHRISHELRRRLHLDDKSSVRVRIAFDGHERGFRDERDGRHKLGHPRDFGGVSISIRLWEGEWLNVHTDNFKGPPPWAGKTLQLLALLLVLVILSGLYISRRMARPMAQLADAANRFGLGQAQPPLVEKGPREVRNTVRAFNQMQERLQRHISDRSQMLAAVSHDLRTPITTLRLRAEYIEDDEMREKTLATLAEMESILSATLGFARDEAADEAARSTDLAALLTSLLDDHADLGGDVNYTGPEKLVFLCRPIALKRALNNLIDNGLKYGASVAVRLNELSEGVKIVIDDAGPGIPEESLEAVFTPFYRLEASRNRETGGTGLGLAVARTIVYAHGGKLSLMNRPEGGLRAKVWLPHYNGE</sequence>
<feature type="transmembrane region" description="Helical" evidence="15">
    <location>
        <begin position="12"/>
        <end position="32"/>
    </location>
</feature>
<dbReference type="SMART" id="SM00388">
    <property type="entry name" value="HisKA"/>
    <property type="match status" value="1"/>
</dbReference>
<evidence type="ECO:0000259" key="16">
    <source>
        <dbReference type="PROSITE" id="PS50109"/>
    </source>
</evidence>
<keyword evidence="10" id="KW-0418">Kinase</keyword>
<keyword evidence="4" id="KW-1003">Cell membrane</keyword>
<dbReference type="GO" id="GO:0005524">
    <property type="term" value="F:ATP binding"/>
    <property type="evidence" value="ECO:0007669"/>
    <property type="project" value="UniProtKB-KW"/>
</dbReference>
<protein>
    <recommendedName>
        <fullName evidence="3">histidine kinase</fullName>
        <ecNumber evidence="3">2.7.13.3</ecNumber>
    </recommendedName>
</protein>
<dbReference type="Pfam" id="PF00672">
    <property type="entry name" value="HAMP"/>
    <property type="match status" value="1"/>
</dbReference>
<keyword evidence="19" id="KW-1185">Reference proteome</keyword>
<keyword evidence="9" id="KW-0547">Nucleotide-binding</keyword>
<comment type="caution">
    <text evidence="18">The sequence shown here is derived from an EMBL/GenBank/DDBJ whole genome shotgun (WGS) entry which is preliminary data.</text>
</comment>
<dbReference type="SMART" id="SM00387">
    <property type="entry name" value="HATPase_c"/>
    <property type="match status" value="1"/>
</dbReference>
<comment type="subcellular location">
    <subcellularLocation>
        <location evidence="2">Cell inner membrane</location>
        <topology evidence="2">Multi-pass membrane protein</topology>
    </subcellularLocation>
</comment>
<dbReference type="Gene3D" id="1.10.287.130">
    <property type="match status" value="1"/>
</dbReference>
<evidence type="ECO:0000256" key="10">
    <source>
        <dbReference type="ARBA" id="ARBA00022777"/>
    </source>
</evidence>
<evidence type="ECO:0000256" key="2">
    <source>
        <dbReference type="ARBA" id="ARBA00004429"/>
    </source>
</evidence>
<evidence type="ECO:0000256" key="4">
    <source>
        <dbReference type="ARBA" id="ARBA00022475"/>
    </source>
</evidence>
<evidence type="ECO:0000256" key="7">
    <source>
        <dbReference type="ARBA" id="ARBA00022679"/>
    </source>
</evidence>
<dbReference type="InterPro" id="IPR005467">
    <property type="entry name" value="His_kinase_dom"/>
</dbReference>
<dbReference type="InterPro" id="IPR003660">
    <property type="entry name" value="HAMP_dom"/>
</dbReference>
<feature type="domain" description="Histidine kinase" evidence="16">
    <location>
        <begin position="257"/>
        <end position="456"/>
    </location>
</feature>
<dbReference type="RefSeq" id="WP_069127185.1">
    <property type="nucleotide sequence ID" value="NZ_MARB01000023.1"/>
</dbReference>
<dbReference type="PROSITE" id="PS50885">
    <property type="entry name" value="HAMP"/>
    <property type="match status" value="1"/>
</dbReference>
<dbReference type="InterPro" id="IPR050980">
    <property type="entry name" value="2C_sensor_his_kinase"/>
</dbReference>
<comment type="catalytic activity">
    <reaction evidence="1">
        <text>ATP + protein L-histidine = ADP + protein N-phospho-L-histidine.</text>
        <dbReference type="EC" id="2.7.13.3"/>
    </reaction>
</comment>
<dbReference type="InterPro" id="IPR036097">
    <property type="entry name" value="HisK_dim/P_sf"/>
</dbReference>
<dbReference type="PROSITE" id="PS50109">
    <property type="entry name" value="HIS_KIN"/>
    <property type="match status" value="1"/>
</dbReference>
<evidence type="ECO:0000256" key="11">
    <source>
        <dbReference type="ARBA" id="ARBA00022840"/>
    </source>
</evidence>